<dbReference type="Proteomes" id="UP001303115">
    <property type="component" value="Unassembled WGS sequence"/>
</dbReference>
<dbReference type="CDD" id="cd05941">
    <property type="entry name" value="MCS"/>
    <property type="match status" value="1"/>
</dbReference>
<dbReference type="PANTHER" id="PTHR43201:SF28">
    <property type="entry name" value="ENZYME, PUTATIVE (AFU_ORTHOLOGUE AFUA_7G01530)-RELATED"/>
    <property type="match status" value="1"/>
</dbReference>
<dbReference type="PANTHER" id="PTHR43201">
    <property type="entry name" value="ACYL-COA SYNTHETASE"/>
    <property type="match status" value="1"/>
</dbReference>
<dbReference type="Gene3D" id="3.40.50.12780">
    <property type="entry name" value="N-terminal domain of ligase-like"/>
    <property type="match status" value="1"/>
</dbReference>
<dbReference type="InterPro" id="IPR042099">
    <property type="entry name" value="ANL_N_sf"/>
</dbReference>
<sequence length="619" mass="68138">MSFALSLGRSFGHRLPAALHPLRRPVCRFVGVRMASTTLPRLPVFEAIARHDPDSTVVIHSNSGRRFRYGELLGDVCKVRNRLYETAGRTDMDGERIAFLVENSYDYVVTLLAILAAKSIAVPLSPAFPAPELQYILNHSEALMLLSSAKFASKAEDVLRAELDVEPAYLQLDKFQGNGAHEKVALEKTCPGSAGMMLYTSGTTNRPKGVLLPQSVMTAQAKSLLQAWEYSPTDHLLHVLPLHHIHGTINAIFTPLFSGSTIEFLFPFNADAVWRRFAAPFLTPDQTPNPDSPHYHHRKITFFTAVPTIYSRLLTTHKSLPPDMQSATRTAIAPSNLRLAISGSAALPTPIKRAWSDLSGGNVLLERFGMTEVGMALSCGLAVVDRVDGSVGWPLPGVEARLVDVDTHQVIERGQERDPATGRERVGEIQLRGATVFAEYWRNPEATAKEFVDSKDGRGRWFKTGDVAVRRAAPPADSAAVGKSNLPSQRDWARGELYFILGRRSADIIKSGGEKVSALEVEREMLALPQVAEVAVLAVPSGKWGQKVGAVVIVDRDALPEGRWSPLEMRRALKGRLASYKIPQVLRVVDHIPRNAMGKINKKMLVKEIFQDEFSGDEL</sequence>
<dbReference type="Pfam" id="PF00501">
    <property type="entry name" value="AMP-binding"/>
    <property type="match status" value="1"/>
</dbReference>
<dbReference type="InterPro" id="IPR045851">
    <property type="entry name" value="AMP-bd_C_sf"/>
</dbReference>
<dbReference type="InterPro" id="IPR000873">
    <property type="entry name" value="AMP-dep_synth/lig_dom"/>
</dbReference>
<accession>A0AAN6PIP3</accession>
<dbReference type="SUPFAM" id="SSF56801">
    <property type="entry name" value="Acetyl-CoA synthetase-like"/>
    <property type="match status" value="1"/>
</dbReference>
<dbReference type="EMBL" id="MU854390">
    <property type="protein sequence ID" value="KAK4039856.1"/>
    <property type="molecule type" value="Genomic_DNA"/>
</dbReference>
<protein>
    <submittedName>
        <fullName evidence="3">Uncharacterized protein</fullName>
    </submittedName>
</protein>
<feature type="domain" description="AMP-binding enzyme C-terminal" evidence="2">
    <location>
        <begin position="520"/>
        <end position="599"/>
    </location>
</feature>
<evidence type="ECO:0000259" key="1">
    <source>
        <dbReference type="Pfam" id="PF00501"/>
    </source>
</evidence>
<feature type="domain" description="AMP-dependent synthetase/ligase" evidence="1">
    <location>
        <begin position="45"/>
        <end position="441"/>
    </location>
</feature>
<dbReference type="AlphaFoldDB" id="A0AAN6PIP3"/>
<keyword evidence="4" id="KW-1185">Reference proteome</keyword>
<organism evidence="3 4">
    <name type="scientific">Parachaetomium inaequale</name>
    <dbReference type="NCBI Taxonomy" id="2588326"/>
    <lineage>
        <taxon>Eukaryota</taxon>
        <taxon>Fungi</taxon>
        <taxon>Dikarya</taxon>
        <taxon>Ascomycota</taxon>
        <taxon>Pezizomycotina</taxon>
        <taxon>Sordariomycetes</taxon>
        <taxon>Sordariomycetidae</taxon>
        <taxon>Sordariales</taxon>
        <taxon>Chaetomiaceae</taxon>
        <taxon>Parachaetomium</taxon>
    </lineage>
</organism>
<gene>
    <name evidence="3" type="ORF">C8A01DRAFT_16221</name>
</gene>
<comment type="caution">
    <text evidence="3">The sequence shown here is derived from an EMBL/GenBank/DDBJ whole genome shotgun (WGS) entry which is preliminary data.</text>
</comment>
<proteinExistence type="predicted"/>
<name>A0AAN6PIP3_9PEZI</name>
<dbReference type="Gene3D" id="3.30.300.30">
    <property type="match status" value="1"/>
</dbReference>
<reference evidence="4" key="1">
    <citation type="journal article" date="2023" name="Mol. Phylogenet. Evol.">
        <title>Genome-scale phylogeny and comparative genomics of the fungal order Sordariales.</title>
        <authorList>
            <person name="Hensen N."/>
            <person name="Bonometti L."/>
            <person name="Westerberg I."/>
            <person name="Brannstrom I.O."/>
            <person name="Guillou S."/>
            <person name="Cros-Aarteil S."/>
            <person name="Calhoun S."/>
            <person name="Haridas S."/>
            <person name="Kuo A."/>
            <person name="Mondo S."/>
            <person name="Pangilinan J."/>
            <person name="Riley R."/>
            <person name="LaButti K."/>
            <person name="Andreopoulos B."/>
            <person name="Lipzen A."/>
            <person name="Chen C."/>
            <person name="Yan M."/>
            <person name="Daum C."/>
            <person name="Ng V."/>
            <person name="Clum A."/>
            <person name="Steindorff A."/>
            <person name="Ohm R.A."/>
            <person name="Martin F."/>
            <person name="Silar P."/>
            <person name="Natvig D.O."/>
            <person name="Lalanne C."/>
            <person name="Gautier V."/>
            <person name="Ament-Velasquez S.L."/>
            <person name="Kruys A."/>
            <person name="Hutchinson M.I."/>
            <person name="Powell A.J."/>
            <person name="Barry K."/>
            <person name="Miller A.N."/>
            <person name="Grigoriev I.V."/>
            <person name="Debuchy R."/>
            <person name="Gladieux P."/>
            <person name="Hiltunen Thoren M."/>
            <person name="Johannesson H."/>
        </authorList>
    </citation>
    <scope>NUCLEOTIDE SEQUENCE [LARGE SCALE GENOMIC DNA]</scope>
    <source>
        <strain evidence="4">CBS 284.82</strain>
    </source>
</reference>
<evidence type="ECO:0000259" key="2">
    <source>
        <dbReference type="Pfam" id="PF13193"/>
    </source>
</evidence>
<dbReference type="InterPro" id="IPR025110">
    <property type="entry name" value="AMP-bd_C"/>
</dbReference>
<evidence type="ECO:0000313" key="3">
    <source>
        <dbReference type="EMBL" id="KAK4039856.1"/>
    </source>
</evidence>
<dbReference type="Pfam" id="PF13193">
    <property type="entry name" value="AMP-binding_C"/>
    <property type="match status" value="1"/>
</dbReference>
<evidence type="ECO:0000313" key="4">
    <source>
        <dbReference type="Proteomes" id="UP001303115"/>
    </source>
</evidence>
<dbReference type="GO" id="GO:0006631">
    <property type="term" value="P:fatty acid metabolic process"/>
    <property type="evidence" value="ECO:0007669"/>
    <property type="project" value="TreeGrafter"/>
</dbReference>
<dbReference type="GO" id="GO:0031956">
    <property type="term" value="F:medium-chain fatty acid-CoA ligase activity"/>
    <property type="evidence" value="ECO:0007669"/>
    <property type="project" value="TreeGrafter"/>
</dbReference>